<dbReference type="SUPFAM" id="SSF52540">
    <property type="entry name" value="P-loop containing nucleoside triphosphate hydrolases"/>
    <property type="match status" value="1"/>
</dbReference>
<evidence type="ECO:0000259" key="3">
    <source>
        <dbReference type="Pfam" id="PF13191"/>
    </source>
</evidence>
<dbReference type="EMBL" id="JBIGHV010000012">
    <property type="protein sequence ID" value="MFG6433402.1"/>
    <property type="molecule type" value="Genomic_DNA"/>
</dbReference>
<dbReference type="InterPro" id="IPR011990">
    <property type="entry name" value="TPR-like_helical_dom_sf"/>
</dbReference>
<proteinExistence type="predicted"/>
<evidence type="ECO:0000313" key="4">
    <source>
        <dbReference type="EMBL" id="MFG6433402.1"/>
    </source>
</evidence>
<dbReference type="SMART" id="SM00028">
    <property type="entry name" value="TPR"/>
    <property type="match status" value="4"/>
</dbReference>
<comment type="caution">
    <text evidence="4">The sequence shown here is derived from an EMBL/GenBank/DDBJ whole genome shotgun (WGS) entry which is preliminary data.</text>
</comment>
<evidence type="ECO:0000256" key="2">
    <source>
        <dbReference type="ARBA" id="ARBA00022840"/>
    </source>
</evidence>
<dbReference type="InterPro" id="IPR027417">
    <property type="entry name" value="P-loop_NTPase"/>
</dbReference>
<feature type="domain" description="Orc1-like AAA ATPase" evidence="3">
    <location>
        <begin position="190"/>
        <end position="332"/>
    </location>
</feature>
<organism evidence="4 5">
    <name type="scientific">Pelomonas parva</name>
    <dbReference type="NCBI Taxonomy" id="3299032"/>
    <lineage>
        <taxon>Bacteria</taxon>
        <taxon>Pseudomonadati</taxon>
        <taxon>Pseudomonadota</taxon>
        <taxon>Betaproteobacteria</taxon>
        <taxon>Burkholderiales</taxon>
        <taxon>Sphaerotilaceae</taxon>
        <taxon>Roseateles</taxon>
    </lineage>
</organism>
<name>A0ABW7F9W2_9BURK</name>
<dbReference type="InterPro" id="IPR036388">
    <property type="entry name" value="WH-like_DNA-bd_sf"/>
</dbReference>
<dbReference type="Proteomes" id="UP001606210">
    <property type="component" value="Unassembled WGS sequence"/>
</dbReference>
<keyword evidence="1" id="KW-0547">Nucleotide-binding</keyword>
<dbReference type="PANTHER" id="PTHR16305">
    <property type="entry name" value="TESTICULAR SOLUBLE ADENYLYL CYCLASE"/>
    <property type="match status" value="1"/>
</dbReference>
<dbReference type="SUPFAM" id="SSF46894">
    <property type="entry name" value="C-terminal effector domain of the bipartite response regulators"/>
    <property type="match status" value="1"/>
</dbReference>
<dbReference type="Gene3D" id="1.25.40.10">
    <property type="entry name" value="Tetratricopeptide repeat domain"/>
    <property type="match status" value="2"/>
</dbReference>
<dbReference type="RefSeq" id="WP_394484082.1">
    <property type="nucleotide sequence ID" value="NZ_JBIGHV010000012.1"/>
</dbReference>
<accession>A0ABW7F9W2</accession>
<dbReference type="Pfam" id="PF13191">
    <property type="entry name" value="AAA_16"/>
    <property type="match status" value="1"/>
</dbReference>
<dbReference type="PANTHER" id="PTHR16305:SF35">
    <property type="entry name" value="TRANSCRIPTIONAL ACTIVATOR DOMAIN"/>
    <property type="match status" value="1"/>
</dbReference>
<evidence type="ECO:0000313" key="5">
    <source>
        <dbReference type="Proteomes" id="UP001606210"/>
    </source>
</evidence>
<gene>
    <name evidence="4" type="ORF">ACG00Y_26080</name>
</gene>
<dbReference type="InterPro" id="IPR019734">
    <property type="entry name" value="TPR_rpt"/>
</dbReference>
<keyword evidence="2" id="KW-0067">ATP-binding</keyword>
<reference evidence="4 5" key="1">
    <citation type="submission" date="2024-08" db="EMBL/GenBank/DDBJ databases">
        <authorList>
            <person name="Lu H."/>
        </authorList>
    </citation>
    <scope>NUCLEOTIDE SEQUENCE [LARGE SCALE GENOMIC DNA]</scope>
    <source>
        <strain evidence="4 5">LYH14W</strain>
    </source>
</reference>
<sequence length="977" mass="105908">MLKLLGAPAWQADAAELPLPTTLPACLLIHLACLGRWVERGQLAALYWPDADREQARHQLRVNLHRLRQLLDGLGHGEALLAERQRVRLQLPHDLNLLETACAEADGAALLARPAANWLQGFRFAGFDEFWRWADDYGALLQRRWDEAARRALQRGGNAPWQAPLRALLDPDTSPSTDADDTLCGRTEWLGQIRRETAPALVLLGEAGVGKTSLLKAAFPGAPVLQGREGLAQMPYRPVVELLLPRLDTLRALLRQPERGLAAYRLDLARLLPELAVDEALPPLDALSARARLLEGLARVLEALGPLLLVDDLQWVDLPSLELLALLSHRGRLRWRGAARGEELPPEHRQWLAGQQDGQRLRSLALPGLALAAVQQLLGRAGQDTADAPALLAASHGNAFVLGELLRARADGVAVSPRVRELLLRRWQALTPEARGLIGAAAVLARPLPLAVLGHVAAVPDAELLPAARQALEAALLREEPDGTLQCRHDLVREAVLSLLPAFEAQSLRQRAALALGARAEGAAEPLAVAALWEAAGEAQIALAWLHRGAAQQKLRGRYDEAQALWQRIATESREPALALQARLSLAECALLHDLPTGRQALQQVLELAGAVADPAQREQIEGQALAGLVDNAVFSGDLAAAAALAARLRPLLPRLALAERCNACEVLIELAMREPDIPAAWALLGQLRQLAPARPSLLSYEGQIHWFGGQVRAARDAFELLLERHPDYCRGLTIESDLGVMLQALGELERAEAMARRSLVSWAGVAHTETLSLLMLGLTLTSAGRYGEARGALDRALTLGREQGSALFEAEALVRRARLYWQSGRIDLAEADLDAAEPLLAGSRDPLRVSHLAWLRGLLREARRLPADPALTARVREMAQRSQHPLLRIRLARLELLTGDAAAAARQVAIAREAGLLEPLAEGLLLQARGLPVDEARPLLLEAVELAQRQGFAELLGQADRALSAAASATAPVRPR</sequence>
<evidence type="ECO:0000256" key="1">
    <source>
        <dbReference type="ARBA" id="ARBA00022741"/>
    </source>
</evidence>
<dbReference type="Gene3D" id="1.10.10.10">
    <property type="entry name" value="Winged helix-like DNA-binding domain superfamily/Winged helix DNA-binding domain"/>
    <property type="match status" value="1"/>
</dbReference>
<keyword evidence="5" id="KW-1185">Reference proteome</keyword>
<dbReference type="InterPro" id="IPR016032">
    <property type="entry name" value="Sig_transdc_resp-reg_C-effctor"/>
</dbReference>
<dbReference type="InterPro" id="IPR041664">
    <property type="entry name" value="AAA_16"/>
</dbReference>
<dbReference type="SUPFAM" id="SSF48452">
    <property type="entry name" value="TPR-like"/>
    <property type="match status" value="1"/>
</dbReference>
<protein>
    <submittedName>
        <fullName evidence="4">AAA family ATPase</fullName>
    </submittedName>
</protein>